<name>U6GPJ9_EIMAC</name>
<feature type="compositionally biased region" description="Low complexity" evidence="1">
    <location>
        <begin position="193"/>
        <end position="202"/>
    </location>
</feature>
<dbReference type="GeneID" id="25270130"/>
<dbReference type="RefSeq" id="XP_013249012.1">
    <property type="nucleotide sequence ID" value="XM_013393558.1"/>
</dbReference>
<accession>U6GPJ9</accession>
<reference evidence="2" key="2">
    <citation type="submission" date="2013-10" db="EMBL/GenBank/DDBJ databases">
        <authorList>
            <person name="Aslett M."/>
        </authorList>
    </citation>
    <scope>NUCLEOTIDE SEQUENCE [LARGE SCALE GENOMIC DNA]</scope>
    <source>
        <strain evidence="2">Houghton</strain>
    </source>
</reference>
<dbReference type="EMBL" id="HG671536">
    <property type="protein sequence ID" value="CDI81203.1"/>
    <property type="molecule type" value="Genomic_DNA"/>
</dbReference>
<dbReference type="Proteomes" id="UP000018050">
    <property type="component" value="Unassembled WGS sequence"/>
</dbReference>
<feature type="compositionally biased region" description="Acidic residues" evidence="1">
    <location>
        <begin position="221"/>
        <end position="230"/>
    </location>
</feature>
<evidence type="ECO:0000313" key="3">
    <source>
        <dbReference type="Proteomes" id="UP000018050"/>
    </source>
</evidence>
<dbReference type="AlphaFoldDB" id="U6GPJ9"/>
<evidence type="ECO:0000256" key="1">
    <source>
        <dbReference type="SAM" id="MobiDB-lite"/>
    </source>
</evidence>
<dbReference type="OrthoDB" id="10606283at2759"/>
<gene>
    <name evidence="2" type="ORF">EAH_00020600</name>
</gene>
<evidence type="ECO:0000313" key="2">
    <source>
        <dbReference type="EMBL" id="CDI81203.1"/>
    </source>
</evidence>
<sequence length="230" mass="25493">MKINILGGPALLVTFVTFSDLPLRSLSVRLGLSLSPAAYDFNQSLSPADDGGWEINEDESLTEGPPSFSQNSLAEMKATDSLKGGPSVSSGALKAVGLLSDDSEEAEELGEGGMSQLEENTKKISDMSEYRNGQTTLEKSDGSFLQLDKLRSWWKQRRERRARRKEQRRLQREEEKRQRRLRRQAEGDRTDSYSDTDSYTSSEGSLWSGSDREDLLGGGSTEEESLEGSP</sequence>
<reference evidence="2" key="1">
    <citation type="submission" date="2013-10" db="EMBL/GenBank/DDBJ databases">
        <title>Genomic analysis of the causative agents of coccidiosis in chickens.</title>
        <authorList>
            <person name="Reid A.J."/>
            <person name="Blake D."/>
            <person name="Billington K."/>
            <person name="Browne H."/>
            <person name="Dunn M."/>
            <person name="Hung S."/>
            <person name="Kawahara F."/>
            <person name="Miranda-Saavedra D."/>
            <person name="Mourier T."/>
            <person name="Nagra H."/>
            <person name="Otto T.D."/>
            <person name="Rawlings N."/>
            <person name="Sanchez A."/>
            <person name="Sanders M."/>
            <person name="Subramaniam C."/>
            <person name="Tay Y."/>
            <person name="Dear P."/>
            <person name="Doerig C."/>
            <person name="Gruber A."/>
            <person name="Parkinson J."/>
            <person name="Shirley M."/>
            <person name="Wan K.L."/>
            <person name="Berriman M."/>
            <person name="Tomley F."/>
            <person name="Pain A."/>
        </authorList>
    </citation>
    <scope>NUCLEOTIDE SEQUENCE [LARGE SCALE GENOMIC DNA]</scope>
    <source>
        <strain evidence="2">Houghton</strain>
    </source>
</reference>
<organism evidence="2 3">
    <name type="scientific">Eimeria acervulina</name>
    <name type="common">Coccidian parasite</name>
    <dbReference type="NCBI Taxonomy" id="5801"/>
    <lineage>
        <taxon>Eukaryota</taxon>
        <taxon>Sar</taxon>
        <taxon>Alveolata</taxon>
        <taxon>Apicomplexa</taxon>
        <taxon>Conoidasida</taxon>
        <taxon>Coccidia</taxon>
        <taxon>Eucoccidiorida</taxon>
        <taxon>Eimeriorina</taxon>
        <taxon>Eimeriidae</taxon>
        <taxon>Eimeria</taxon>
    </lineage>
</organism>
<feature type="region of interest" description="Disordered" evidence="1">
    <location>
        <begin position="157"/>
        <end position="230"/>
    </location>
</feature>
<feature type="region of interest" description="Disordered" evidence="1">
    <location>
        <begin position="49"/>
        <end position="87"/>
    </location>
</feature>
<feature type="compositionally biased region" description="Basic residues" evidence="1">
    <location>
        <begin position="157"/>
        <end position="167"/>
    </location>
</feature>
<dbReference type="OMA" id="TYDNDWE"/>
<keyword evidence="3" id="KW-1185">Reference proteome</keyword>
<feature type="compositionally biased region" description="Acidic residues" evidence="1">
    <location>
        <begin position="51"/>
        <end position="61"/>
    </location>
</feature>
<proteinExistence type="predicted"/>
<protein>
    <submittedName>
        <fullName evidence="2">Uncharacterized protein</fullName>
    </submittedName>
</protein>
<dbReference type="VEuPathDB" id="ToxoDB:EAH_00020600"/>
<feature type="compositionally biased region" description="Basic and acidic residues" evidence="1">
    <location>
        <begin position="168"/>
        <end position="192"/>
    </location>
</feature>